<evidence type="ECO:0000313" key="2">
    <source>
        <dbReference type="Proteomes" id="UP001164746"/>
    </source>
</evidence>
<sequence>MIDSSLASDATDAIVSTGPALVSTGNRESHIVENASCRGNEWLDKLLERLQSFVATRINRARDSDEEKQHMYDTVIQRLNTLSTDAVNIKNSLLETTRAACGEISRRMHQHFNKTEVQAQLKHWTDIEAPGPDADDFETIWLKGYTAIKERIRRKIRDWEHETGLVRHMLDDLTRRFKEKCQLLSEETKKLDVIIEGDPQENEAVFPLERKTEDFEVDTSISTADTVIILVGLPILKILPDRLPIFTAMAVITLPVRIAFVIADRIKCNSQKRAYKADKAGSMQKWTEMIIDDMFTPENIKEFIFETYFNMFELKINELCDRKIPDLIAADRFKVKTLQEDRPLKKF</sequence>
<evidence type="ECO:0000313" key="1">
    <source>
        <dbReference type="EMBL" id="WAR24587.1"/>
    </source>
</evidence>
<proteinExistence type="predicted"/>
<name>A0ABY7FSM3_MYAAR</name>
<accession>A0ABY7FSM3</accession>
<keyword evidence="2" id="KW-1185">Reference proteome</keyword>
<gene>
    <name evidence="1" type="ORF">MAR_038256</name>
</gene>
<protein>
    <submittedName>
        <fullName evidence="1">Uncharacterized protein</fullName>
    </submittedName>
</protein>
<dbReference type="Proteomes" id="UP001164746">
    <property type="component" value="Chromosome 13"/>
</dbReference>
<organism evidence="1 2">
    <name type="scientific">Mya arenaria</name>
    <name type="common">Soft-shell clam</name>
    <dbReference type="NCBI Taxonomy" id="6604"/>
    <lineage>
        <taxon>Eukaryota</taxon>
        <taxon>Metazoa</taxon>
        <taxon>Spiralia</taxon>
        <taxon>Lophotrochozoa</taxon>
        <taxon>Mollusca</taxon>
        <taxon>Bivalvia</taxon>
        <taxon>Autobranchia</taxon>
        <taxon>Heteroconchia</taxon>
        <taxon>Euheterodonta</taxon>
        <taxon>Imparidentia</taxon>
        <taxon>Neoheterodontei</taxon>
        <taxon>Myida</taxon>
        <taxon>Myoidea</taxon>
        <taxon>Myidae</taxon>
        <taxon>Mya</taxon>
    </lineage>
</organism>
<dbReference type="PANTHER" id="PTHR26392:SF92">
    <property type="entry name" value="PROTEIN KINASE DOMAIN-CONTAINING PROTEIN"/>
    <property type="match status" value="1"/>
</dbReference>
<dbReference type="EMBL" id="CP111024">
    <property type="protein sequence ID" value="WAR24587.1"/>
    <property type="molecule type" value="Genomic_DNA"/>
</dbReference>
<reference evidence="1" key="1">
    <citation type="submission" date="2022-11" db="EMBL/GenBank/DDBJ databases">
        <title>Centuries of genome instability and evolution in soft-shell clam transmissible cancer (bioRxiv).</title>
        <authorList>
            <person name="Hart S.F.M."/>
            <person name="Yonemitsu M.A."/>
            <person name="Giersch R.M."/>
            <person name="Beal B.F."/>
            <person name="Arriagada G."/>
            <person name="Davis B.W."/>
            <person name="Ostrander E.A."/>
            <person name="Goff S.P."/>
            <person name="Metzger M.J."/>
        </authorList>
    </citation>
    <scope>NUCLEOTIDE SEQUENCE</scope>
    <source>
        <strain evidence="1">MELC-2E11</strain>
        <tissue evidence="1">Siphon/mantle</tissue>
    </source>
</reference>
<dbReference type="PANTHER" id="PTHR26392">
    <property type="entry name" value="MITOGEN-ACTIVATED PROTEIN KINASE KINASE KINASE 7-RELATED"/>
    <property type="match status" value="1"/>
</dbReference>